<dbReference type="Pfam" id="PF25362">
    <property type="entry name" value="bPH_11"/>
    <property type="match status" value="1"/>
</dbReference>
<sequence length="135" mass="14656">MDVSYLVQTLVLLLLLVVAALAMRRGWTRRQRAQRVRFGNLHPTPPADKRGEVLLGPVSGIYIGSSFAPNWQERVAWAGLGLRSRTTLTSQTGGFLLDIDSPGQPDGLWIPAAAVVAVRSERAAAGRWPARARSA</sequence>
<dbReference type="STRING" id="679197.HMPREF9336_00181"/>
<dbReference type="Proteomes" id="UP000004816">
    <property type="component" value="Unassembled WGS sequence"/>
</dbReference>
<dbReference type="RefSeq" id="WP_021030512.1">
    <property type="nucleotide sequence ID" value="NZ_KI391954.1"/>
</dbReference>
<evidence type="ECO:0000259" key="2">
    <source>
        <dbReference type="Pfam" id="PF25362"/>
    </source>
</evidence>
<dbReference type="HOGENOM" id="CLU_114150_0_0_11"/>
<evidence type="ECO:0000313" key="4">
    <source>
        <dbReference type="Proteomes" id="UP000004816"/>
    </source>
</evidence>
<name>E5XL12_SEGRC</name>
<keyword evidence="1" id="KW-0812">Transmembrane</keyword>
<organism evidence="3 4">
    <name type="scientific">Segniliparus rugosus (strain ATCC BAA-974 / DSM 45345 / CCUG 50838 / CIP 108380 / JCM 13579 / CDC 945)</name>
    <dbReference type="NCBI Taxonomy" id="679197"/>
    <lineage>
        <taxon>Bacteria</taxon>
        <taxon>Bacillati</taxon>
        <taxon>Actinomycetota</taxon>
        <taxon>Actinomycetes</taxon>
        <taxon>Mycobacteriales</taxon>
        <taxon>Segniliparaceae</taxon>
        <taxon>Segniliparus</taxon>
    </lineage>
</organism>
<feature type="transmembrane region" description="Helical" evidence="1">
    <location>
        <begin position="6"/>
        <end position="23"/>
    </location>
</feature>
<keyword evidence="1" id="KW-1133">Transmembrane helix</keyword>
<dbReference type="InterPro" id="IPR057446">
    <property type="entry name" value="PH_bac"/>
</dbReference>
<feature type="domain" description="PH" evidence="2">
    <location>
        <begin position="43"/>
        <end position="128"/>
    </location>
</feature>
<protein>
    <recommendedName>
        <fullName evidence="2">PH domain-containing protein</fullName>
    </recommendedName>
</protein>
<gene>
    <name evidence="3" type="ORF">HMPREF9336_00181</name>
</gene>
<evidence type="ECO:0000256" key="1">
    <source>
        <dbReference type="SAM" id="Phobius"/>
    </source>
</evidence>
<proteinExistence type="predicted"/>
<keyword evidence="1" id="KW-0472">Membrane</keyword>
<accession>E5XL12</accession>
<reference evidence="3 4" key="1">
    <citation type="journal article" date="2011" name="Stand. Genomic Sci.">
        <title>High quality draft genome sequence of Segniliparus rugosus CDC 945(T)= (ATCC BAA-974(T)).</title>
        <authorList>
            <person name="Earl A.M."/>
            <person name="Desjardins C.A."/>
            <person name="Fitzgerald M.G."/>
            <person name="Arachchi H.M."/>
            <person name="Zeng Q."/>
            <person name="Mehta T."/>
            <person name="Griggs A."/>
            <person name="Birren B.W."/>
            <person name="Toney N.C."/>
            <person name="Carr J."/>
            <person name="Posey J."/>
            <person name="Butler W.R."/>
        </authorList>
    </citation>
    <scope>NUCLEOTIDE SEQUENCE [LARGE SCALE GENOMIC DNA]</scope>
    <source>
        <strain evidence="4">ATCC BAA-974 / DSM 45345 / CCUG 50838 / CIP 108380 / JCM 13579 / CDC 945</strain>
    </source>
</reference>
<evidence type="ECO:0000313" key="3">
    <source>
        <dbReference type="EMBL" id="EFV14994.2"/>
    </source>
</evidence>
<dbReference type="AlphaFoldDB" id="E5XL12"/>
<keyword evidence="4" id="KW-1185">Reference proteome</keyword>
<comment type="caution">
    <text evidence="3">The sequence shown here is derived from an EMBL/GenBank/DDBJ whole genome shotgun (WGS) entry which is preliminary data.</text>
</comment>
<dbReference type="EMBL" id="ACZI02000003">
    <property type="protein sequence ID" value="EFV14994.2"/>
    <property type="molecule type" value="Genomic_DNA"/>
</dbReference>